<evidence type="ECO:0000256" key="3">
    <source>
        <dbReference type="ARBA" id="ARBA00023163"/>
    </source>
</evidence>
<feature type="domain" description="HTH araC/xylS-type" evidence="5">
    <location>
        <begin position="246"/>
        <end position="348"/>
    </location>
</feature>
<feature type="transmembrane region" description="Helical" evidence="4">
    <location>
        <begin position="171"/>
        <end position="187"/>
    </location>
</feature>
<feature type="transmembrane region" description="Helical" evidence="4">
    <location>
        <begin position="193"/>
        <end position="215"/>
    </location>
</feature>
<dbReference type="InterPro" id="IPR018060">
    <property type="entry name" value="HTH_AraC"/>
</dbReference>
<dbReference type="SUPFAM" id="SSF46689">
    <property type="entry name" value="Homeodomain-like"/>
    <property type="match status" value="1"/>
</dbReference>
<feature type="transmembrane region" description="Helical" evidence="4">
    <location>
        <begin position="6"/>
        <end position="28"/>
    </location>
</feature>
<dbReference type="SMART" id="SM00342">
    <property type="entry name" value="HTH_ARAC"/>
    <property type="match status" value="1"/>
</dbReference>
<keyword evidence="4" id="KW-0812">Transmembrane</keyword>
<keyword evidence="3" id="KW-0804">Transcription</keyword>
<dbReference type="Proteomes" id="UP001257277">
    <property type="component" value="Unassembled WGS sequence"/>
</dbReference>
<evidence type="ECO:0000256" key="2">
    <source>
        <dbReference type="ARBA" id="ARBA00023125"/>
    </source>
</evidence>
<dbReference type="InterPro" id="IPR009057">
    <property type="entry name" value="Homeodomain-like_sf"/>
</dbReference>
<dbReference type="PANTHER" id="PTHR43280">
    <property type="entry name" value="ARAC-FAMILY TRANSCRIPTIONAL REGULATOR"/>
    <property type="match status" value="1"/>
</dbReference>
<keyword evidence="4" id="KW-0472">Membrane</keyword>
<organism evidence="6 7">
    <name type="scientific">Asprobacillus argus</name>
    <dbReference type="NCBI Taxonomy" id="3076534"/>
    <lineage>
        <taxon>Bacteria</taxon>
        <taxon>Pseudomonadati</taxon>
        <taxon>Bacteroidota</taxon>
        <taxon>Flavobacteriia</taxon>
        <taxon>Flavobacteriales</taxon>
        <taxon>Flavobacteriaceae</taxon>
        <taxon>Asprobacillus</taxon>
    </lineage>
</organism>
<feature type="transmembrane region" description="Helical" evidence="4">
    <location>
        <begin position="128"/>
        <end position="150"/>
    </location>
</feature>
<keyword evidence="2" id="KW-0238">DNA-binding</keyword>
<dbReference type="EMBL" id="JAVTTO010000002">
    <property type="protein sequence ID" value="MDT7831768.1"/>
    <property type="molecule type" value="Genomic_DNA"/>
</dbReference>
<keyword evidence="1" id="KW-0805">Transcription regulation</keyword>
<comment type="caution">
    <text evidence="6">The sequence shown here is derived from an EMBL/GenBank/DDBJ whole genome shotgun (WGS) entry which is preliminary data.</text>
</comment>
<evidence type="ECO:0000256" key="4">
    <source>
        <dbReference type="SAM" id="Phobius"/>
    </source>
</evidence>
<dbReference type="PROSITE" id="PS00041">
    <property type="entry name" value="HTH_ARAC_FAMILY_1"/>
    <property type="match status" value="1"/>
</dbReference>
<accession>A0ABU3LDU4</accession>
<dbReference type="PROSITE" id="PS01124">
    <property type="entry name" value="HTH_ARAC_FAMILY_2"/>
    <property type="match status" value="1"/>
</dbReference>
<reference evidence="6 7" key="1">
    <citation type="submission" date="2023-09" db="EMBL/GenBank/DDBJ databases">
        <title>Novel taxa isolated from Blanes Bay.</title>
        <authorList>
            <person name="Rey-Velasco X."/>
            <person name="Lucena T."/>
        </authorList>
    </citation>
    <scope>NUCLEOTIDE SEQUENCE [LARGE SCALE GENOMIC DNA]</scope>
    <source>
        <strain evidence="6 7">S356</strain>
    </source>
</reference>
<evidence type="ECO:0000256" key="1">
    <source>
        <dbReference type="ARBA" id="ARBA00023015"/>
    </source>
</evidence>
<name>A0ABU3LDU4_9FLAO</name>
<keyword evidence="7" id="KW-1185">Reference proteome</keyword>
<feature type="transmembrane region" description="Helical" evidence="4">
    <location>
        <begin position="35"/>
        <end position="58"/>
    </location>
</feature>
<evidence type="ECO:0000313" key="7">
    <source>
        <dbReference type="Proteomes" id="UP001257277"/>
    </source>
</evidence>
<feature type="transmembrane region" description="Helical" evidence="4">
    <location>
        <begin position="96"/>
        <end position="116"/>
    </location>
</feature>
<keyword evidence="4" id="KW-1133">Transmembrane helix</keyword>
<dbReference type="Gene3D" id="1.10.10.60">
    <property type="entry name" value="Homeodomain-like"/>
    <property type="match status" value="2"/>
</dbReference>
<dbReference type="InterPro" id="IPR018062">
    <property type="entry name" value="HTH_AraC-typ_CS"/>
</dbReference>
<sequence length="349" mass="40131">MNTQILFFFSALGAFNGLFLSLYFAFFVKNKSRATYFLAGLLFVISVRVTKSVFLTFYPGTSSTFVHIGLTACFLIGPFLYIYTRVTTRPEKMGKWIWLIHIIPIVIFMIIIGYYYPYRQYSHLWWRLPPRIFGTILLIQWTAYVVAAIYQIRGTLKKLFSKTEKLSTLDFWLLNIVAGGFLIWLAYNTTMYTSYIVGALSFSFTFYITVIIWFLKRRKEALSFLSLPTKYGNRKISDDKVHSMKESLAVLFEQEAIYVNPDLKLLDVANALEVPSHSLSQYLNDNVGMSFSNFINQYRIAAAEEMLKSNNVLTLAAIGNECGFRSNSSFYAAFKKIKGVTPAQYKKSL</sequence>
<dbReference type="PANTHER" id="PTHR43280:SF29">
    <property type="entry name" value="ARAC-FAMILY TRANSCRIPTIONAL REGULATOR"/>
    <property type="match status" value="1"/>
</dbReference>
<dbReference type="Pfam" id="PF12833">
    <property type="entry name" value="HTH_18"/>
    <property type="match status" value="1"/>
</dbReference>
<gene>
    <name evidence="6" type="ORF">RQM59_05215</name>
</gene>
<evidence type="ECO:0000259" key="5">
    <source>
        <dbReference type="PROSITE" id="PS01124"/>
    </source>
</evidence>
<protein>
    <submittedName>
        <fullName evidence="6">Helix-turn-helix domain-containing protein</fullName>
    </submittedName>
</protein>
<feature type="transmembrane region" description="Helical" evidence="4">
    <location>
        <begin position="64"/>
        <end position="84"/>
    </location>
</feature>
<evidence type="ECO:0000313" key="6">
    <source>
        <dbReference type="EMBL" id="MDT7831768.1"/>
    </source>
</evidence>
<dbReference type="RefSeq" id="WP_349241024.1">
    <property type="nucleotide sequence ID" value="NZ_JAVTTO010000002.1"/>
</dbReference>
<proteinExistence type="predicted"/>